<comment type="caution">
    <text evidence="1">The sequence shown here is derived from an EMBL/GenBank/DDBJ whole genome shotgun (WGS) entry which is preliminary data.</text>
</comment>
<proteinExistence type="predicted"/>
<dbReference type="Proteomes" id="UP001438292">
    <property type="component" value="Unassembled WGS sequence"/>
</dbReference>
<keyword evidence="2" id="KW-1185">Reference proteome</keyword>
<dbReference type="Gene3D" id="3.30.1460.10">
    <property type="match status" value="1"/>
</dbReference>
<dbReference type="RefSeq" id="WP_346196489.1">
    <property type="nucleotide sequence ID" value="NZ_JBDJHV010000115.1"/>
</dbReference>
<dbReference type="SUPFAM" id="SSF69635">
    <property type="entry name" value="Type III secretory system chaperone-like"/>
    <property type="match status" value="1"/>
</dbReference>
<organism evidence="1 2">
    <name type="scientific">Chromobacterium piscinae</name>
    <dbReference type="NCBI Taxonomy" id="686831"/>
    <lineage>
        <taxon>Bacteria</taxon>
        <taxon>Pseudomonadati</taxon>
        <taxon>Pseudomonadota</taxon>
        <taxon>Betaproteobacteria</taxon>
        <taxon>Neisseriales</taxon>
        <taxon>Chromobacteriaceae</taxon>
        <taxon>Chromobacterium</taxon>
    </lineage>
</organism>
<dbReference type="NCBIfam" id="NF011857">
    <property type="entry name" value="PRK15329.1"/>
    <property type="match status" value="1"/>
</dbReference>
<dbReference type="Pfam" id="PF05932">
    <property type="entry name" value="CesT"/>
    <property type="match status" value="1"/>
</dbReference>
<name>A0ABV0HAJ3_9NEIS</name>
<protein>
    <submittedName>
        <fullName evidence="1">Chaperone SicP</fullName>
    </submittedName>
</protein>
<accession>A0ABV0HAJ3</accession>
<dbReference type="EMBL" id="JBDQQU010000161">
    <property type="protein sequence ID" value="MEO3956676.1"/>
    <property type="molecule type" value="Genomic_DNA"/>
</dbReference>
<gene>
    <name evidence="1" type="primary">sicP</name>
    <name evidence="1" type="ORF">ABH309_19750</name>
</gene>
<dbReference type="InterPro" id="IPR010261">
    <property type="entry name" value="Tir_chaperone"/>
</dbReference>
<evidence type="ECO:0000313" key="1">
    <source>
        <dbReference type="EMBL" id="MEO3956676.1"/>
    </source>
</evidence>
<reference evidence="1 2" key="1">
    <citation type="submission" date="2024-05" db="EMBL/GenBank/DDBJ databases">
        <authorList>
            <person name="De Oliveira J.P."/>
            <person name="Noriler S.A."/>
            <person name="De Oliveira A.G."/>
            <person name="Sipoli D.S."/>
        </authorList>
    </citation>
    <scope>NUCLEOTIDE SEQUENCE [LARGE SCALE GENOMIC DNA]</scope>
    <source>
        <strain evidence="1 2">LABIM186</strain>
    </source>
</reference>
<evidence type="ECO:0000313" key="2">
    <source>
        <dbReference type="Proteomes" id="UP001438292"/>
    </source>
</evidence>
<sequence length="153" mass="17852">MDKHQEQLGLLGQRLGLPLQFDDNRQCLLMLDEHLLVSIRANRETWTLRGFLVEVSPNHSGHIWSTWMAMNLELAQQHAGRLAYEPESHALLYLDELPTFSHPNDIFEQLESFITRLEKLQEDAIKQLEYATHSPEPQVASAHHHHFSKQVWQ</sequence>